<dbReference type="InterPro" id="IPR011009">
    <property type="entry name" value="Kinase-like_dom_sf"/>
</dbReference>
<dbReference type="PANTHER" id="PTHR37171:SF1">
    <property type="entry name" value="SERINE_THREONINE-PROTEIN KINASE YRZF-RELATED"/>
    <property type="match status" value="1"/>
</dbReference>
<reference evidence="3 4" key="1">
    <citation type="journal article" date="2024" name="IMA Fungus">
        <title>Apiospora arundinis, a panoply of carbohydrate-active enzymes and secondary metabolites.</title>
        <authorList>
            <person name="Sorensen T."/>
            <person name="Petersen C."/>
            <person name="Muurmann A.T."/>
            <person name="Christiansen J.V."/>
            <person name="Brundto M.L."/>
            <person name="Overgaard C.K."/>
            <person name="Boysen A.T."/>
            <person name="Wollenberg R.D."/>
            <person name="Larsen T.O."/>
            <person name="Sorensen J.L."/>
            <person name="Nielsen K.L."/>
            <person name="Sondergaard T.E."/>
        </authorList>
    </citation>
    <scope>NUCLEOTIDE SEQUENCE [LARGE SCALE GENOMIC DNA]</scope>
    <source>
        <strain evidence="3 4">AAU 773</strain>
    </source>
</reference>
<gene>
    <name evidence="3" type="ORF">PGQ11_002762</name>
</gene>
<dbReference type="InterPro" id="IPR000719">
    <property type="entry name" value="Prot_kinase_dom"/>
</dbReference>
<organism evidence="3 4">
    <name type="scientific">Apiospora arundinis</name>
    <dbReference type="NCBI Taxonomy" id="335852"/>
    <lineage>
        <taxon>Eukaryota</taxon>
        <taxon>Fungi</taxon>
        <taxon>Dikarya</taxon>
        <taxon>Ascomycota</taxon>
        <taxon>Pezizomycotina</taxon>
        <taxon>Sordariomycetes</taxon>
        <taxon>Xylariomycetidae</taxon>
        <taxon>Amphisphaeriales</taxon>
        <taxon>Apiosporaceae</taxon>
        <taxon>Apiospora</taxon>
    </lineage>
</organism>
<sequence>MENDALLKRLKELERRVEEAEQQRQLERQRAEVAEQQRQLERQRAEEADQRAEEADQRAEEADQRAEEADQRTEEAEKLNRLTTLSEYLEACHEFVYAKFQVEPDKSLTSKGPTTNPQNKYCPTRFVPWPDFIDQQRKVFGDLYSLCPTETRAFESLAFLHGLGERIARKRIANEKDLEYFQHISVEDPVRSIVEHLVSVAEVRAAFALGDGIVFENHPNAISDISEEVVDRLATPQRPRTPDQPRFERLRLRPDQICIYRQEGETSTQRTMLYINEYKAPHKITPQHLRVGLRSMDIYKEVVNRATIPTAADPEALFQYHSERLVAAAITQTFHYMIEGGLEYGLVTTGEAIVFLKVDWSDPTTLLYHLAEPRAEVVAHPRDARYCTAVSQMLAFSLLALDYSQGRRYHRQDEREAVMSSLKTWSEDVETILKTIPVDQRKAPSSSPAYEPDPYSDVDRSPCISRKRKPRKPPGNVTRIGVPAHSPESSDDESTRRMQETPTPLEPRRSGRIQAAQRALPNHTRKEGHDAYRSRQQNDRYCTEECLRGLTLQTKTRLDENCPNVAAHRHDGDGLHHRISHARFVTLLRDQLKRTLDDGIESLDKGGARGVLFKVTLLAYGYTFIGKGTVPAFIEDLEHEAKVYQALQPLQGRVTPIFLGAIDLRTISRTYYYDFRVRVQYMMFLSWGGASLDSVRTAGDDGDLSRQLIHAIRALHTCGVAHKDLRSPNVLINQETRQIRICDFERAVLMERPRPPLGSVVPNKRRLPTRNSGVGKMGRELPYKRQMREDLNAINMICLRQV</sequence>
<dbReference type="Gene3D" id="1.10.510.10">
    <property type="entry name" value="Transferase(Phosphotransferase) domain 1"/>
    <property type="match status" value="1"/>
</dbReference>
<dbReference type="SUPFAM" id="SSF56112">
    <property type="entry name" value="Protein kinase-like (PK-like)"/>
    <property type="match status" value="1"/>
</dbReference>
<dbReference type="Pfam" id="PF00069">
    <property type="entry name" value="Pkinase"/>
    <property type="match status" value="1"/>
</dbReference>
<keyword evidence="4" id="KW-1185">Reference proteome</keyword>
<protein>
    <submittedName>
        <fullName evidence="3">Protein kinase-like domain protein</fullName>
    </submittedName>
</protein>
<evidence type="ECO:0000313" key="3">
    <source>
        <dbReference type="EMBL" id="KAK8872248.1"/>
    </source>
</evidence>
<name>A0ABR2J2Z1_9PEZI</name>
<dbReference type="EMBL" id="JAPCWZ010000003">
    <property type="protein sequence ID" value="KAK8872248.1"/>
    <property type="molecule type" value="Genomic_DNA"/>
</dbReference>
<dbReference type="PROSITE" id="PS50011">
    <property type="entry name" value="PROTEIN_KINASE_DOM"/>
    <property type="match status" value="1"/>
</dbReference>
<comment type="caution">
    <text evidence="3">The sequence shown here is derived from an EMBL/GenBank/DDBJ whole genome shotgun (WGS) entry which is preliminary data.</text>
</comment>
<feature type="region of interest" description="Disordered" evidence="1">
    <location>
        <begin position="18"/>
        <end position="77"/>
    </location>
</feature>
<evidence type="ECO:0000259" key="2">
    <source>
        <dbReference type="PROSITE" id="PS50011"/>
    </source>
</evidence>
<evidence type="ECO:0000313" key="4">
    <source>
        <dbReference type="Proteomes" id="UP001390339"/>
    </source>
</evidence>
<dbReference type="Proteomes" id="UP001390339">
    <property type="component" value="Unassembled WGS sequence"/>
</dbReference>
<feature type="compositionally biased region" description="Basic and acidic residues" evidence="1">
    <location>
        <begin position="524"/>
        <end position="536"/>
    </location>
</feature>
<feature type="region of interest" description="Disordered" evidence="1">
    <location>
        <begin position="436"/>
        <end position="536"/>
    </location>
</feature>
<dbReference type="PANTHER" id="PTHR37171">
    <property type="entry name" value="SERINE/THREONINE-PROTEIN KINASE YRZF-RELATED"/>
    <property type="match status" value="1"/>
</dbReference>
<evidence type="ECO:0000256" key="1">
    <source>
        <dbReference type="SAM" id="MobiDB-lite"/>
    </source>
</evidence>
<feature type="domain" description="Protein kinase" evidence="2">
    <location>
        <begin position="565"/>
        <end position="802"/>
    </location>
</feature>
<dbReference type="InterPro" id="IPR052396">
    <property type="entry name" value="Meiotic_Drive_Suppr_Kinase"/>
</dbReference>
<accession>A0ABR2J2Z1</accession>
<proteinExistence type="predicted"/>